<dbReference type="GO" id="GO:0005615">
    <property type="term" value="C:extracellular space"/>
    <property type="evidence" value="ECO:0007669"/>
    <property type="project" value="InterPro"/>
</dbReference>
<dbReference type="Pfam" id="PF00079">
    <property type="entry name" value="Serpin"/>
    <property type="match status" value="1"/>
</dbReference>
<dbReference type="CDD" id="cd19588">
    <property type="entry name" value="serpin_miropin-like"/>
    <property type="match status" value="1"/>
</dbReference>
<comment type="similarity">
    <text evidence="1">Belongs to the serpin family.</text>
</comment>
<proteinExistence type="inferred from homology"/>
<protein>
    <submittedName>
        <fullName evidence="3">Probable proteinase inhibitor I4, serpin</fullName>
    </submittedName>
</protein>
<dbReference type="GO" id="GO:0004867">
    <property type="term" value="F:serine-type endopeptidase inhibitor activity"/>
    <property type="evidence" value="ECO:0007669"/>
    <property type="project" value="InterPro"/>
</dbReference>
<dbReference type="PANTHER" id="PTHR11461">
    <property type="entry name" value="SERINE PROTEASE INHIBITOR, SERPIN"/>
    <property type="match status" value="1"/>
</dbReference>
<dbReference type="InterPro" id="IPR042178">
    <property type="entry name" value="Serpin_sf_1"/>
</dbReference>
<feature type="domain" description="Serpin" evidence="2">
    <location>
        <begin position="70"/>
        <end position="428"/>
    </location>
</feature>
<reference evidence="3 4" key="1">
    <citation type="journal article" date="2008" name="Proc. Natl. Acad. Sci. U.S.A.">
        <title>The genome of Cyanothece 51142, a unicellular diazotrophic cyanobacterium important in the marine nitrogen cycle.</title>
        <authorList>
            <person name="Welsh E.A."/>
            <person name="Liberton M."/>
            <person name="Stoeckel J."/>
            <person name="Loh T."/>
            <person name="Elvitigala T."/>
            <person name="Wang C."/>
            <person name="Wollam A."/>
            <person name="Fulton R.S."/>
            <person name="Clifton S.W."/>
            <person name="Jacobs J.M."/>
            <person name="Aurora R."/>
            <person name="Ghosh B.K."/>
            <person name="Sherman L.A."/>
            <person name="Smith R.D."/>
            <person name="Wilson R.K."/>
            <person name="Pakrasi H.B."/>
        </authorList>
    </citation>
    <scope>NUCLEOTIDE SEQUENCE [LARGE SCALE GENOMIC DNA]</scope>
    <source>
        <strain evidence="4">ATCC 51142 / BH68</strain>
    </source>
</reference>
<dbReference type="Proteomes" id="UP000001203">
    <property type="component" value="Chromosome circular"/>
</dbReference>
<accession>B1WU01</accession>
<evidence type="ECO:0000313" key="3">
    <source>
        <dbReference type="EMBL" id="ACB50467.1"/>
    </source>
</evidence>
<dbReference type="SUPFAM" id="SSF56574">
    <property type="entry name" value="Serpins"/>
    <property type="match status" value="1"/>
</dbReference>
<dbReference type="Gene3D" id="2.30.39.10">
    <property type="entry name" value="Alpha-1-antitrypsin, domain 1"/>
    <property type="match status" value="1"/>
</dbReference>
<gene>
    <name evidence="3" type="ordered locus">cce_1117</name>
</gene>
<dbReference type="eggNOG" id="COG4826">
    <property type="taxonomic scope" value="Bacteria"/>
</dbReference>
<evidence type="ECO:0000259" key="2">
    <source>
        <dbReference type="SMART" id="SM00093"/>
    </source>
</evidence>
<organism evidence="3 4">
    <name type="scientific">Crocosphaera subtropica (strain ATCC 51142 / BH68)</name>
    <name type="common">Cyanothece sp. (strain ATCC 51142)</name>
    <dbReference type="NCBI Taxonomy" id="43989"/>
    <lineage>
        <taxon>Bacteria</taxon>
        <taxon>Bacillati</taxon>
        <taxon>Cyanobacteriota</taxon>
        <taxon>Cyanophyceae</taxon>
        <taxon>Oscillatoriophycideae</taxon>
        <taxon>Chroococcales</taxon>
        <taxon>Aphanothecaceae</taxon>
        <taxon>Crocosphaera</taxon>
        <taxon>Crocosphaera subtropica</taxon>
    </lineage>
</organism>
<evidence type="ECO:0000256" key="1">
    <source>
        <dbReference type="RuleBase" id="RU000411"/>
    </source>
</evidence>
<dbReference type="EMBL" id="CP000806">
    <property type="protein sequence ID" value="ACB50467.1"/>
    <property type="molecule type" value="Genomic_DNA"/>
</dbReference>
<dbReference type="PANTHER" id="PTHR11461:SF211">
    <property type="entry name" value="GH10112P-RELATED"/>
    <property type="match status" value="1"/>
</dbReference>
<dbReference type="InterPro" id="IPR000215">
    <property type="entry name" value="Serpin_fam"/>
</dbReference>
<dbReference type="STRING" id="43989.cce_1117"/>
<dbReference type="InterPro" id="IPR036186">
    <property type="entry name" value="Serpin_sf"/>
</dbReference>
<dbReference type="InterPro" id="IPR023796">
    <property type="entry name" value="Serpin_dom"/>
</dbReference>
<sequence>MVMRTLKMTKATVGFLSICCLGGLIAISKTYLSNVFTDVRGLQEVSPRMIFPQPTLQERQLVDAQVQFGFKLFSTLTKSQKNENIFICPTSLALTLSMLYNGATGITQTEIARGLGFNDISANTLNRANQTLKQDLNSHDFYRYLTMTNSLWAREGFSFRYQFLKDSRSYYQAKITNLDFASSEARGIMNRWVTEETQGQIQEIMDHTQADDVLFLINTASFQGVWETGFDRNSMEDKPFHLIDQSVKTYPFISRYGTYNYLETSQIKGVEIPYENGRFSLYLFLSKPENNLTQIVQELTAKKLSKLLSKFQETNLLLELPRFTLNYEVDLTESLKKLGFSTMFDSGKAQFSELSSHPTYVNGIKHQTTLVINEQGVKQTPQKNLVVKATSVNNVTEQMSFTADRPFFSLIRDNETGNILFMGMIFEP</sequence>
<evidence type="ECO:0000313" key="4">
    <source>
        <dbReference type="Proteomes" id="UP000001203"/>
    </source>
</evidence>
<dbReference type="InterPro" id="IPR042185">
    <property type="entry name" value="Serpin_sf_2"/>
</dbReference>
<keyword evidence="4" id="KW-1185">Reference proteome</keyword>
<dbReference type="HOGENOM" id="CLU_023330_0_3_3"/>
<dbReference type="Gene3D" id="3.30.497.10">
    <property type="entry name" value="Antithrombin, subunit I, domain 2"/>
    <property type="match status" value="1"/>
</dbReference>
<dbReference type="KEGG" id="cyt:cce_1117"/>
<name>B1WU01_CROS5</name>
<dbReference type="SMART" id="SM00093">
    <property type="entry name" value="SERPIN"/>
    <property type="match status" value="1"/>
</dbReference>
<dbReference type="AlphaFoldDB" id="B1WU01"/>